<dbReference type="EMBL" id="GL732728">
    <property type="protein sequence ID" value="EFX65845.1"/>
    <property type="molecule type" value="Genomic_DNA"/>
</dbReference>
<dbReference type="eggNOG" id="KOG4294">
    <property type="taxonomic scope" value="Eukaryota"/>
</dbReference>
<evidence type="ECO:0000256" key="4">
    <source>
        <dbReference type="ARBA" id="ARBA00022461"/>
    </source>
</evidence>
<evidence type="ECO:0000256" key="8">
    <source>
        <dbReference type="ARBA" id="ARBA00023065"/>
    </source>
</evidence>
<organism evidence="14 15">
    <name type="scientific">Daphnia pulex</name>
    <name type="common">Water flea</name>
    <dbReference type="NCBI Taxonomy" id="6669"/>
    <lineage>
        <taxon>Eukaryota</taxon>
        <taxon>Metazoa</taxon>
        <taxon>Ecdysozoa</taxon>
        <taxon>Arthropoda</taxon>
        <taxon>Crustacea</taxon>
        <taxon>Branchiopoda</taxon>
        <taxon>Diplostraca</taxon>
        <taxon>Cladocera</taxon>
        <taxon>Anomopoda</taxon>
        <taxon>Daphniidae</taxon>
        <taxon>Daphnia</taxon>
    </lineage>
</organism>
<dbReference type="GO" id="GO:0035725">
    <property type="term" value="P:sodium ion transmembrane transport"/>
    <property type="evidence" value="ECO:0000318"/>
    <property type="project" value="GO_Central"/>
</dbReference>
<evidence type="ECO:0000256" key="2">
    <source>
        <dbReference type="ARBA" id="ARBA00007193"/>
    </source>
</evidence>
<dbReference type="PhylomeDB" id="E9HQY8"/>
<dbReference type="PRINTS" id="PR01078">
    <property type="entry name" value="AMINACHANNEL"/>
</dbReference>
<dbReference type="PROSITE" id="PS01206">
    <property type="entry name" value="ASC"/>
    <property type="match status" value="1"/>
</dbReference>
<dbReference type="OrthoDB" id="6330164at2759"/>
<dbReference type="PANTHER" id="PTHR11690">
    <property type="entry name" value="AMILORIDE-SENSITIVE SODIUM CHANNEL-RELATED"/>
    <property type="match status" value="1"/>
</dbReference>
<evidence type="ECO:0000256" key="7">
    <source>
        <dbReference type="ARBA" id="ARBA00023053"/>
    </source>
</evidence>
<dbReference type="PANTHER" id="PTHR11690:SF288">
    <property type="entry name" value="AMILORIDE-SENSITIVE NA+ CHANNEL-RELATED"/>
    <property type="match status" value="1"/>
</dbReference>
<dbReference type="KEGG" id="dpx:DAPPUDRAFT_332784"/>
<evidence type="ECO:0000256" key="12">
    <source>
        <dbReference type="RuleBase" id="RU000679"/>
    </source>
</evidence>
<evidence type="ECO:0008006" key="16">
    <source>
        <dbReference type="Google" id="ProtNLM"/>
    </source>
</evidence>
<comment type="similarity">
    <text evidence="2 12">Belongs to the amiloride-sensitive sodium channel (TC 1.A.6) family.</text>
</comment>
<keyword evidence="4 12" id="KW-0894">Sodium channel</keyword>
<keyword evidence="10 12" id="KW-0739">Sodium transport</keyword>
<dbReference type="InterPro" id="IPR001873">
    <property type="entry name" value="ENaC"/>
</dbReference>
<dbReference type="GO" id="GO:0015280">
    <property type="term" value="F:ligand-gated sodium channel activity"/>
    <property type="evidence" value="ECO:0000318"/>
    <property type="project" value="GO_Central"/>
</dbReference>
<accession>E9HQY8</accession>
<keyword evidence="15" id="KW-1185">Reference proteome</keyword>
<keyword evidence="6 13" id="KW-1133">Transmembrane helix</keyword>
<evidence type="ECO:0000256" key="11">
    <source>
        <dbReference type="ARBA" id="ARBA00023303"/>
    </source>
</evidence>
<keyword evidence="5 12" id="KW-0812">Transmembrane</keyword>
<dbReference type="InParanoid" id="E9HQY8"/>
<protein>
    <recommendedName>
        <fullName evidence="16">Sodium channel protein Nach</fullName>
    </recommendedName>
</protein>
<dbReference type="FunCoup" id="E9HQY8">
    <property type="interactions" value="53"/>
</dbReference>
<evidence type="ECO:0000313" key="14">
    <source>
        <dbReference type="EMBL" id="EFX65845.1"/>
    </source>
</evidence>
<evidence type="ECO:0000256" key="1">
    <source>
        <dbReference type="ARBA" id="ARBA00004141"/>
    </source>
</evidence>
<comment type="subcellular location">
    <subcellularLocation>
        <location evidence="1">Membrane</location>
        <topology evidence="1">Multi-pass membrane protein</topology>
    </subcellularLocation>
</comment>
<gene>
    <name evidence="14" type="ORF">DAPPUDRAFT_332784</name>
</gene>
<proteinExistence type="inferred from homology"/>
<keyword evidence="9 13" id="KW-0472">Membrane</keyword>
<reference evidence="14 15" key="1">
    <citation type="journal article" date="2011" name="Science">
        <title>The ecoresponsive genome of Daphnia pulex.</title>
        <authorList>
            <person name="Colbourne J.K."/>
            <person name="Pfrender M.E."/>
            <person name="Gilbert D."/>
            <person name="Thomas W.K."/>
            <person name="Tucker A."/>
            <person name="Oakley T.H."/>
            <person name="Tokishita S."/>
            <person name="Aerts A."/>
            <person name="Arnold G.J."/>
            <person name="Basu M.K."/>
            <person name="Bauer D.J."/>
            <person name="Caceres C.E."/>
            <person name="Carmel L."/>
            <person name="Casola C."/>
            <person name="Choi J.H."/>
            <person name="Detter J.C."/>
            <person name="Dong Q."/>
            <person name="Dusheyko S."/>
            <person name="Eads B.D."/>
            <person name="Frohlich T."/>
            <person name="Geiler-Samerotte K.A."/>
            <person name="Gerlach D."/>
            <person name="Hatcher P."/>
            <person name="Jogdeo S."/>
            <person name="Krijgsveld J."/>
            <person name="Kriventseva E.V."/>
            <person name="Kultz D."/>
            <person name="Laforsch C."/>
            <person name="Lindquist E."/>
            <person name="Lopez J."/>
            <person name="Manak J.R."/>
            <person name="Muller J."/>
            <person name="Pangilinan J."/>
            <person name="Patwardhan R.P."/>
            <person name="Pitluck S."/>
            <person name="Pritham E.J."/>
            <person name="Rechtsteiner A."/>
            <person name="Rho M."/>
            <person name="Rogozin I.B."/>
            <person name="Sakarya O."/>
            <person name="Salamov A."/>
            <person name="Schaack S."/>
            <person name="Shapiro H."/>
            <person name="Shiga Y."/>
            <person name="Skalitzky C."/>
            <person name="Smith Z."/>
            <person name="Souvorov A."/>
            <person name="Sung W."/>
            <person name="Tang Z."/>
            <person name="Tsuchiya D."/>
            <person name="Tu H."/>
            <person name="Vos H."/>
            <person name="Wang M."/>
            <person name="Wolf Y.I."/>
            <person name="Yamagata H."/>
            <person name="Yamada T."/>
            <person name="Ye Y."/>
            <person name="Shaw J.R."/>
            <person name="Andrews J."/>
            <person name="Crease T.J."/>
            <person name="Tang H."/>
            <person name="Lucas S.M."/>
            <person name="Robertson H.M."/>
            <person name="Bork P."/>
            <person name="Koonin E.V."/>
            <person name="Zdobnov E.M."/>
            <person name="Grigoriev I.V."/>
            <person name="Lynch M."/>
            <person name="Boore J.L."/>
        </authorList>
    </citation>
    <scope>NUCLEOTIDE SEQUENCE [LARGE SCALE GENOMIC DNA]</scope>
</reference>
<evidence type="ECO:0000256" key="6">
    <source>
        <dbReference type="ARBA" id="ARBA00022989"/>
    </source>
</evidence>
<sequence>MAEITDAFLRNTSIHGMRYIGQRNRPIFERIFWMLLVVVGCVISVYGCYLEWIKWSDSSILITRDPSVTTHDPINFPVMTKLEAVINEPKLYSWMNYSSVVMAIRYLTKFDGLVSYTEDDNFQHLLRELNDRNIDIDDLVEVIHQVHPRCSDMIVDCQWKSSVVPCGRLLSLRMTDDGFCCSIDVSVYDRDDENGTTGTVYDYGVHSAFRIILDPNVNDNVLSTISIDGFKILLHNEDEFPDVIERGFIVGSGYENYVALNSYSVSYTPVIPSVSFEKRQCYVESEGKLKYNLSGLIYTRSSCLFECRTEKILEECQCLPYFIKVNVSVPSCRLQSYPCVVKFYVRSVFMASIANNCRCPATCKDQWFTTQISSAPLSLSGFSASRTFQRISRRKNVDANYSVKLIGLRIFFKYNAGDSFSMDVPFGNKELIGGILGLGLGFSMISAIELCYFLCCGWCFRKRRRMSESTDNWVLLGDVQFPIKHKRSHQPKKIPDIPVKRRTIVNTWVNTISD</sequence>
<dbReference type="Pfam" id="PF00858">
    <property type="entry name" value="ASC"/>
    <property type="match status" value="1"/>
</dbReference>
<keyword evidence="3 12" id="KW-0813">Transport</keyword>
<name>E9HQY8_DAPPU</name>
<evidence type="ECO:0000313" key="15">
    <source>
        <dbReference type="Proteomes" id="UP000000305"/>
    </source>
</evidence>
<dbReference type="Proteomes" id="UP000000305">
    <property type="component" value="Unassembled WGS sequence"/>
</dbReference>
<dbReference type="Gene3D" id="2.60.470.10">
    <property type="entry name" value="Acid-sensing ion channels like domains"/>
    <property type="match status" value="1"/>
</dbReference>
<keyword evidence="8 12" id="KW-0406">Ion transport</keyword>
<dbReference type="AlphaFoldDB" id="E9HQY8"/>
<dbReference type="HOGENOM" id="CLU_024950_3_0_1"/>
<dbReference type="InterPro" id="IPR020903">
    <property type="entry name" value="ENaC_CS"/>
</dbReference>
<keyword evidence="11 12" id="KW-0407">Ion channel</keyword>
<evidence type="ECO:0000256" key="5">
    <source>
        <dbReference type="ARBA" id="ARBA00022692"/>
    </source>
</evidence>
<feature type="transmembrane region" description="Helical" evidence="13">
    <location>
        <begin position="431"/>
        <end position="460"/>
    </location>
</feature>
<evidence type="ECO:0000256" key="10">
    <source>
        <dbReference type="ARBA" id="ARBA00023201"/>
    </source>
</evidence>
<evidence type="ECO:0000256" key="13">
    <source>
        <dbReference type="SAM" id="Phobius"/>
    </source>
</evidence>
<evidence type="ECO:0000256" key="3">
    <source>
        <dbReference type="ARBA" id="ARBA00022448"/>
    </source>
</evidence>
<keyword evidence="7" id="KW-0915">Sodium</keyword>
<dbReference type="GO" id="GO:0005886">
    <property type="term" value="C:plasma membrane"/>
    <property type="evidence" value="ECO:0000318"/>
    <property type="project" value="GO_Central"/>
</dbReference>
<feature type="transmembrane region" description="Helical" evidence="13">
    <location>
        <begin position="31"/>
        <end position="52"/>
    </location>
</feature>
<evidence type="ECO:0000256" key="9">
    <source>
        <dbReference type="ARBA" id="ARBA00023136"/>
    </source>
</evidence>